<keyword evidence="2" id="KW-1185">Reference proteome</keyword>
<dbReference type="RefSeq" id="WP_345391626.1">
    <property type="nucleotide sequence ID" value="NZ_BAAAXS010000001.1"/>
</dbReference>
<protein>
    <submittedName>
        <fullName evidence="1">DUF6461 domain-containing protein</fullName>
    </submittedName>
</protein>
<reference evidence="1 2" key="1">
    <citation type="submission" date="2024-09" db="EMBL/GenBank/DDBJ databases">
        <authorList>
            <person name="Sun Q."/>
            <person name="Mori K."/>
        </authorList>
    </citation>
    <scope>NUCLEOTIDE SEQUENCE [LARGE SCALE GENOMIC DNA]</scope>
    <source>
        <strain evidence="1 2">JCM 3324</strain>
    </source>
</reference>
<evidence type="ECO:0000313" key="1">
    <source>
        <dbReference type="EMBL" id="MFB9474208.1"/>
    </source>
</evidence>
<organism evidence="1 2">
    <name type="scientific">Nonomuraea salmonea</name>
    <dbReference type="NCBI Taxonomy" id="46181"/>
    <lineage>
        <taxon>Bacteria</taxon>
        <taxon>Bacillati</taxon>
        <taxon>Actinomycetota</taxon>
        <taxon>Actinomycetes</taxon>
        <taxon>Streptosporangiales</taxon>
        <taxon>Streptosporangiaceae</taxon>
        <taxon>Nonomuraea</taxon>
    </lineage>
</organism>
<dbReference type="Proteomes" id="UP001589568">
    <property type="component" value="Unassembled WGS sequence"/>
</dbReference>
<gene>
    <name evidence="1" type="ORF">ACFFR3_32355</name>
</gene>
<dbReference type="Pfam" id="PF20062">
    <property type="entry name" value="DUF6461"/>
    <property type="match status" value="1"/>
</dbReference>
<sequence length="204" mass="22340">MAPNAVDYSWFNDDRFPDLADSYCFTLVRDLTPEALMTRLGANVEAVSRKTLDQLIDASYSGPGPLGTWDGHLFGAASIGGWVLMVEVNGHLGVNRKAIVPLSAGTRLVSHSRNVNAVGHFRWVEDGEIRLSFDPLFPSFRHGSAPDELVEMMRRVGFGLGDDIDRGTHDQAAFALAEHLTGVELTPQLLEESTYLCGLAPRSR</sequence>
<name>A0ABV5NV46_9ACTN</name>
<dbReference type="EMBL" id="JBHMCF010000038">
    <property type="protein sequence ID" value="MFB9474208.1"/>
    <property type="molecule type" value="Genomic_DNA"/>
</dbReference>
<dbReference type="InterPro" id="IPR045592">
    <property type="entry name" value="DUF6461"/>
</dbReference>
<proteinExistence type="predicted"/>
<accession>A0ABV5NV46</accession>
<comment type="caution">
    <text evidence="1">The sequence shown here is derived from an EMBL/GenBank/DDBJ whole genome shotgun (WGS) entry which is preliminary data.</text>
</comment>
<evidence type="ECO:0000313" key="2">
    <source>
        <dbReference type="Proteomes" id="UP001589568"/>
    </source>
</evidence>